<dbReference type="RefSeq" id="WP_077307193.1">
    <property type="nucleotide sequence ID" value="NZ_CP016090.1"/>
</dbReference>
<dbReference type="Proteomes" id="UP000821656">
    <property type="component" value="Unassembled WGS sequence"/>
</dbReference>
<organism evidence="1 2">
    <name type="scientific">Clostridium beijerinckii</name>
    <name type="common">Clostridium MP</name>
    <dbReference type="NCBI Taxonomy" id="1520"/>
    <lineage>
        <taxon>Bacteria</taxon>
        <taxon>Bacillati</taxon>
        <taxon>Bacillota</taxon>
        <taxon>Clostridia</taxon>
        <taxon>Eubacteriales</taxon>
        <taxon>Clostridiaceae</taxon>
        <taxon>Clostridium</taxon>
    </lineage>
</organism>
<sequence length="413" mass="49261">MNPITFYEHEKKVWNDIFTEIELNELEKINRVHKCSIFKLLRKEIVATQYVGFIKIKNKTIQVIPKIFKNNDNENLHFLLYMLQYTEKLKIKNFSLTSFNKIDGSFFEVFIWLYARNLLDILKPGIKKQYVVNEENSNFLKGKFLIGEHIKYNNFNNAKFFCSFDEFTEDNRLNQILKYVSNILIQVSKNSTNKKYLKQILFILDEVQLKKVTVDDIDKIHFSRLNEEYRPIINLCKLILSNTTISFGLSKIETFSFMFDMNKLFEEFIYKFIKKHKEEIGIKNISGQKLLGKLFGEFNMYYDIYIKDENNRDIIIDTKYKSPADMNKHYGLSQADFYQMFAYSQSQEKKIENIILLYPKSTIEESSFKHSDGINKINLFIKCIDIQTIWDEKNKRLNKDAFIDNIKECINID</sequence>
<gene>
    <name evidence="1" type="ORF">DFH45_004435</name>
</gene>
<dbReference type="AlphaFoldDB" id="A0A9Q5GEE2"/>
<dbReference type="Pfam" id="PF10117">
    <property type="entry name" value="McrBC"/>
    <property type="match status" value="1"/>
</dbReference>
<dbReference type="InterPro" id="IPR019292">
    <property type="entry name" value="McrC"/>
</dbReference>
<protein>
    <submittedName>
        <fullName evidence="1">5-methylcytosine-specific restriction enzyme subunit McrC</fullName>
    </submittedName>
</protein>
<dbReference type="PANTHER" id="PTHR38733:SF1">
    <property type="entry name" value="TYPE IV METHYL-DIRECTED RESTRICTION ENZYME ECOKMCRBC"/>
    <property type="match status" value="1"/>
</dbReference>
<evidence type="ECO:0000313" key="1">
    <source>
        <dbReference type="EMBL" id="NRV11472.1"/>
    </source>
</evidence>
<dbReference type="EMBL" id="JABSXK010000001">
    <property type="protein sequence ID" value="NRV11472.1"/>
    <property type="molecule type" value="Genomic_DNA"/>
</dbReference>
<dbReference type="PANTHER" id="PTHR38733">
    <property type="entry name" value="PROTEIN MCRC"/>
    <property type="match status" value="1"/>
</dbReference>
<name>A0A9Q5GEE2_CLOBE</name>
<comment type="caution">
    <text evidence="1">The sequence shown here is derived from an EMBL/GenBank/DDBJ whole genome shotgun (WGS) entry which is preliminary data.</text>
</comment>
<evidence type="ECO:0000313" key="2">
    <source>
        <dbReference type="Proteomes" id="UP000821656"/>
    </source>
</evidence>
<accession>A0A9Q5GEE2</accession>
<reference evidence="1" key="1">
    <citation type="submission" date="2020-05" db="EMBL/GenBank/DDBJ databases">
        <title>Genomic insights into acetone-butanol-ethanol (ABE) fermentation by sequencing solventogenic clostridia strains.</title>
        <authorList>
            <person name="Brown S."/>
        </authorList>
    </citation>
    <scope>NUCLEOTIDE SEQUENCE</scope>
    <source>
        <strain evidence="1">DJ126</strain>
    </source>
</reference>
<proteinExistence type="predicted"/>